<dbReference type="PRINTS" id="PR00463">
    <property type="entry name" value="EP450I"/>
</dbReference>
<dbReference type="PANTHER" id="PTHR24305:SF237">
    <property type="entry name" value="CYTOCHROME P450 MONOOXYGENASE ATNE-RELATED"/>
    <property type="match status" value="1"/>
</dbReference>
<keyword evidence="10" id="KW-1185">Reference proteome</keyword>
<dbReference type="InterPro" id="IPR002401">
    <property type="entry name" value="Cyt_P450_E_grp-I"/>
</dbReference>
<keyword evidence="3 8" id="KW-0349">Heme</keyword>
<evidence type="ECO:0008006" key="11">
    <source>
        <dbReference type="Google" id="ProtNLM"/>
    </source>
</evidence>
<evidence type="ECO:0000256" key="5">
    <source>
        <dbReference type="ARBA" id="ARBA00023002"/>
    </source>
</evidence>
<name>A0AAJ0D4I5_9PEZI</name>
<keyword evidence="4 8" id="KW-0479">Metal-binding</keyword>
<dbReference type="EMBL" id="JAWDJX010000174">
    <property type="protein sequence ID" value="KAK3045670.1"/>
    <property type="molecule type" value="Genomic_DNA"/>
</dbReference>
<dbReference type="Gene3D" id="1.10.630.10">
    <property type="entry name" value="Cytochrome P450"/>
    <property type="match status" value="1"/>
</dbReference>
<protein>
    <recommendedName>
        <fullName evidence="11">Cytochrome P450</fullName>
    </recommendedName>
</protein>
<evidence type="ECO:0000313" key="9">
    <source>
        <dbReference type="EMBL" id="KAK3045670.1"/>
    </source>
</evidence>
<evidence type="ECO:0000256" key="8">
    <source>
        <dbReference type="PIRSR" id="PIRSR602401-1"/>
    </source>
</evidence>
<evidence type="ECO:0000256" key="7">
    <source>
        <dbReference type="ARBA" id="ARBA00023033"/>
    </source>
</evidence>
<comment type="caution">
    <text evidence="9">The sequence shown here is derived from an EMBL/GenBank/DDBJ whole genome shotgun (WGS) entry which is preliminary data.</text>
</comment>
<comment type="similarity">
    <text evidence="2">Belongs to the cytochrome P450 family.</text>
</comment>
<dbReference type="InterPro" id="IPR036396">
    <property type="entry name" value="Cyt_P450_sf"/>
</dbReference>
<evidence type="ECO:0000256" key="6">
    <source>
        <dbReference type="ARBA" id="ARBA00023004"/>
    </source>
</evidence>
<feature type="binding site" description="axial binding residue" evidence="8">
    <location>
        <position position="380"/>
    </location>
    <ligand>
        <name>heme</name>
        <dbReference type="ChEBI" id="CHEBI:30413"/>
    </ligand>
    <ligandPart>
        <name>Fe</name>
        <dbReference type="ChEBI" id="CHEBI:18248"/>
    </ligandPart>
</feature>
<keyword evidence="5" id="KW-0560">Oxidoreductase</keyword>
<proteinExistence type="inferred from homology"/>
<evidence type="ECO:0000256" key="4">
    <source>
        <dbReference type="ARBA" id="ARBA00022723"/>
    </source>
</evidence>
<evidence type="ECO:0000313" key="10">
    <source>
        <dbReference type="Proteomes" id="UP001271007"/>
    </source>
</evidence>
<keyword evidence="7" id="KW-0503">Monooxygenase</keyword>
<dbReference type="SUPFAM" id="SSF48264">
    <property type="entry name" value="Cytochrome P450"/>
    <property type="match status" value="1"/>
</dbReference>
<reference evidence="9" key="1">
    <citation type="submission" date="2023-04" db="EMBL/GenBank/DDBJ databases">
        <title>Black Yeasts Isolated from many extreme environments.</title>
        <authorList>
            <person name="Coleine C."/>
            <person name="Stajich J.E."/>
            <person name="Selbmann L."/>
        </authorList>
    </citation>
    <scope>NUCLEOTIDE SEQUENCE</scope>
    <source>
        <strain evidence="9">CCFEE 5312</strain>
    </source>
</reference>
<dbReference type="InterPro" id="IPR050121">
    <property type="entry name" value="Cytochrome_P450_monoxygenase"/>
</dbReference>
<sequence length="452" mass="50224">MTDSTVHVIQVTFNTSSSLRTIHSKDGKVFKGDEFYGVLDGGPHGARSIQMTADDEEHAARRRILDRALPKGAQAFTTVDNLARVMVCTVKDHAGTTTAGEWSSPIEISAIIRWYSFDIISKVSFGQSLDLLGSEQFRWLPMCLERTSVFIYSIAFERNVTFWRWFMGTSLPSRLRMADAVEAQRYNAFATDLFNKRKAKFQADVKKGAEPDAKDLFAHLLQANQCSDADLQADSSLLVAAGSDAVRLTSLATIFYLLKYPRTLEKITAEIRSVVDSADMISNAALSSMEYLRACVDEALRLSPPKAASIPREVGKGGITVDGIFVPQGMTVAVSVYSLHHDPEVFPDPYAYRPERWIEAGNDQRMQAAFCPLLKGPRRCPGGTVAYLAIQLALFHLLYNYDICFAPGGADADGLSGQSRLRWRQDEYHMNDWIIGFANGPIIRTRARARAK</sequence>
<dbReference type="GO" id="GO:0020037">
    <property type="term" value="F:heme binding"/>
    <property type="evidence" value="ECO:0007669"/>
    <property type="project" value="InterPro"/>
</dbReference>
<evidence type="ECO:0000256" key="1">
    <source>
        <dbReference type="ARBA" id="ARBA00001971"/>
    </source>
</evidence>
<evidence type="ECO:0000256" key="3">
    <source>
        <dbReference type="ARBA" id="ARBA00022617"/>
    </source>
</evidence>
<gene>
    <name evidence="9" type="ORF">LTR09_012770</name>
</gene>
<dbReference type="AlphaFoldDB" id="A0AAJ0D4I5"/>
<comment type="cofactor">
    <cofactor evidence="1 8">
        <name>heme</name>
        <dbReference type="ChEBI" id="CHEBI:30413"/>
    </cofactor>
</comment>
<dbReference type="Pfam" id="PF00067">
    <property type="entry name" value="p450"/>
    <property type="match status" value="1"/>
</dbReference>
<dbReference type="PANTHER" id="PTHR24305">
    <property type="entry name" value="CYTOCHROME P450"/>
    <property type="match status" value="1"/>
</dbReference>
<dbReference type="InterPro" id="IPR001128">
    <property type="entry name" value="Cyt_P450"/>
</dbReference>
<organism evidence="9 10">
    <name type="scientific">Extremus antarcticus</name>
    <dbReference type="NCBI Taxonomy" id="702011"/>
    <lineage>
        <taxon>Eukaryota</taxon>
        <taxon>Fungi</taxon>
        <taxon>Dikarya</taxon>
        <taxon>Ascomycota</taxon>
        <taxon>Pezizomycotina</taxon>
        <taxon>Dothideomycetes</taxon>
        <taxon>Dothideomycetidae</taxon>
        <taxon>Mycosphaerellales</taxon>
        <taxon>Extremaceae</taxon>
        <taxon>Extremus</taxon>
    </lineage>
</organism>
<dbReference type="Proteomes" id="UP001271007">
    <property type="component" value="Unassembled WGS sequence"/>
</dbReference>
<evidence type="ECO:0000256" key="2">
    <source>
        <dbReference type="ARBA" id="ARBA00010617"/>
    </source>
</evidence>
<dbReference type="GO" id="GO:0005506">
    <property type="term" value="F:iron ion binding"/>
    <property type="evidence" value="ECO:0007669"/>
    <property type="project" value="InterPro"/>
</dbReference>
<keyword evidence="6 8" id="KW-0408">Iron</keyword>
<dbReference type="GO" id="GO:0016705">
    <property type="term" value="F:oxidoreductase activity, acting on paired donors, with incorporation or reduction of molecular oxygen"/>
    <property type="evidence" value="ECO:0007669"/>
    <property type="project" value="InterPro"/>
</dbReference>
<dbReference type="GO" id="GO:0004497">
    <property type="term" value="F:monooxygenase activity"/>
    <property type="evidence" value="ECO:0007669"/>
    <property type="project" value="UniProtKB-KW"/>
</dbReference>
<accession>A0AAJ0D4I5</accession>